<dbReference type="Gene3D" id="1.20.140.10">
    <property type="entry name" value="Butyryl-CoA Dehydrogenase, subunit A, domain 3"/>
    <property type="match status" value="2"/>
</dbReference>
<evidence type="ECO:0000313" key="7">
    <source>
        <dbReference type="EMBL" id="NIR75137.1"/>
    </source>
</evidence>
<sequence>MEATPAIGLAGARPAELTLDGAKPVWSGEWEESDERTIFALRARDAAALALGSSDVLTERAVDHAVGRIQFPDMFQDLDGRDGVGKFGAVRAHLSHIEASRLAIETLLRDVDWSGDAGLEAAAAKVAVTDLYGPDMPSVTYRAGQVIGGSAFSEEDIFSKMYRDSAVFPHYIRPNAELNVEIGVQLAGREDGIIAGLAPHVAAALDAPEQRPVLDFEVRRLREAERRLRAAMTRALNSGNGAKGDEAVHDIVGGLATRLLVWARLLLRAHRRWEGALPTQRYVEAAQLWADVIEERLIGIDDELDHALDRVDLGGYAFQLADYPDVPIASQGLGFDYKRDIIDAERNHRSGEFLVEPFVVDETRYFPELQWADETIADHYREYMHDISSRFGDDRYDPSFERQIERLHYITRDDIDWTLEQGYFRVVIPEEYGGQGRSKADYYNLCQLSKRHGDVSHTLTIQANTSIGTTPMLLGLEDVDGAQRELEGAMEKADDVDAIRTEIEKLIEMMAAPDLDALKDKYIEIDKLVRGSIGKSRILKKAVFGKFASAWGKAGAAGMKKDLAGFKKGLEKALAAMDGWRDRVAAQQAELPRRRAAHEFYLRLIAARMISAFALTEPSAGSDTARVRTEARLDSRRVHTDEDGVKYFYLDEENQEERRNLAEMDRFQFDGRRIFYRYSDDADPAEVLSQEYVYEHETDTEKYRYFMIGDRRVDIHDMAQVREDDGEERYEFFVLNGAKMWITNGHIAGVEAIYARTPTGVTGFMVDALTEGFFVGKDEEKTGQRGSPTNEITLTNVRIPRECMIGIEGRGQENALETLNVGRAGLCISSSAGIEQAIGDAADYLEKIPRGAAGWARYRLGLAMEEMFAIEAISYDLIGIYDDDTSDKPRVESSIGKLFGTDGLHRTLHHLEALYGVEGLTRRYRIEKDRRDARVMTIYEGTNEIQQFLLLKDLIDMMGPQIEKAEEPDVSAEGSPYAVEVEGLRAMHEDVRARVKDVRATYKSAAWQRALLQPIFFRLARMVTLLKMVDATVRRAHWIARNLNADGDELHRKWSERAARGFIARARRAFDREVSGFDRDLGILQNGGRPTELKLAETLLDESEAAEEDGERRAIERTPIDRELKIAVALQRAPRLAPRPRLADGDLAEHVYGLGSGDRRALRAALELKAAAPDRVHVTLICAAPLAAEDDLRAGLAAGADRAILLDTGGVEYEEHAVAEAIADAFRRVGLDFHLLLAGVSGDGPGAGRLGLRLARELDAGWVPDASDVWVADGHAVMRSQRFAGNTVAIGLPAVGSIVGSEDEPDPEFETRGFVRALRAPLEVIPFPTDAERSQEELSTVAAQAGGEETEEEERIDPERAAEVLVEVGDLGDGAGAVAAEAEPYDGDVRKTDADALEWTGVVFIAELQDDDLARSARAPLDAAQALAARARLPLSGLVLSEKLTDERRRAIAGRLRATAAFTRIVFAEHDALASGAPRAYAEALEKLVGPGARSRPDYLLSTPWLADAMPMLAESLRDANVRAEEVAGVSRIELGEGDRVEFVHPAYERKLRARRRLPLAGDGVRILWFEPEVNAEGGNGASAELDVARVALELEYDPRTDALAEALAEAKEALGVVTLENAEFIIDVGAGLGSVDNLETVVEPLRQALLEMGAPHVLIGATRKVTMDMSWLPEDRQIGQTGVRVNPRIMIALGVSGAPQHIDWVGDRAVIFAFNLDPQAPLMTLNQRREQPKVYPVVGNLLETVPRFVEALKQTRA</sequence>
<comment type="similarity">
    <text evidence="2">Belongs to the acyl-CoA dehydrogenase family.</text>
</comment>
<evidence type="ECO:0000256" key="2">
    <source>
        <dbReference type="ARBA" id="ARBA00009347"/>
    </source>
</evidence>
<dbReference type="InterPro" id="IPR009075">
    <property type="entry name" value="AcylCo_DH/oxidase_C"/>
</dbReference>
<feature type="domain" description="Electron transfer flavoprotein alpha/beta-subunit N-terminal" evidence="6">
    <location>
        <begin position="1144"/>
        <end position="1331"/>
    </location>
</feature>
<evidence type="ECO:0000256" key="5">
    <source>
        <dbReference type="ARBA" id="ARBA00022982"/>
    </source>
</evidence>
<dbReference type="InterPro" id="IPR006091">
    <property type="entry name" value="Acyl-CoA_Oxase/DH_mid-dom"/>
</dbReference>
<keyword evidence="5" id="KW-0249">Electron transport</keyword>
<dbReference type="GO" id="GO:0003995">
    <property type="term" value="F:acyl-CoA dehydrogenase activity"/>
    <property type="evidence" value="ECO:0007669"/>
    <property type="project" value="TreeGrafter"/>
</dbReference>
<comment type="cofactor">
    <cofactor evidence="1">
        <name>FAD</name>
        <dbReference type="ChEBI" id="CHEBI:57692"/>
    </cofactor>
</comment>
<evidence type="ECO:0000256" key="1">
    <source>
        <dbReference type="ARBA" id="ARBA00001974"/>
    </source>
</evidence>
<dbReference type="Pfam" id="PF00766">
    <property type="entry name" value="ETF_alpha"/>
    <property type="match status" value="1"/>
</dbReference>
<dbReference type="Gene3D" id="1.10.540.10">
    <property type="entry name" value="Acyl-CoA dehydrogenase/oxidase, N-terminal domain"/>
    <property type="match status" value="2"/>
</dbReference>
<proteinExistence type="inferred from homology"/>
<dbReference type="InterPro" id="IPR014729">
    <property type="entry name" value="Rossmann-like_a/b/a_fold"/>
</dbReference>
<dbReference type="SUPFAM" id="SSF47203">
    <property type="entry name" value="Acyl-CoA dehydrogenase C-terminal domain-like"/>
    <property type="match status" value="2"/>
</dbReference>
<dbReference type="SUPFAM" id="SSF52467">
    <property type="entry name" value="DHS-like NAD/FAD-binding domain"/>
    <property type="match status" value="1"/>
</dbReference>
<keyword evidence="3" id="KW-0285">Flavoprotein</keyword>
<dbReference type="Pfam" id="PF01012">
    <property type="entry name" value="ETF"/>
    <property type="match status" value="1"/>
</dbReference>
<keyword evidence="4" id="KW-0274">FAD</keyword>
<dbReference type="Pfam" id="PF00441">
    <property type="entry name" value="Acyl-CoA_dh_1"/>
    <property type="match status" value="1"/>
</dbReference>
<dbReference type="PANTHER" id="PTHR43884:SF12">
    <property type="entry name" value="ISOVALERYL-COA DEHYDROGENASE, MITOCHONDRIAL-RELATED"/>
    <property type="match status" value="1"/>
</dbReference>
<gene>
    <name evidence="7" type="ORF">GWO12_08505</name>
</gene>
<dbReference type="Pfam" id="PF02770">
    <property type="entry name" value="Acyl-CoA_dh_M"/>
    <property type="match status" value="1"/>
</dbReference>
<evidence type="ECO:0000256" key="3">
    <source>
        <dbReference type="ARBA" id="ARBA00022630"/>
    </source>
</evidence>
<reference evidence="7 8" key="1">
    <citation type="submission" date="2020-01" db="EMBL/GenBank/DDBJ databases">
        <title>Genomes assembled from Gulf of Kutch pelagic sediment metagenomes.</title>
        <authorList>
            <person name="Chandrashekar M."/>
            <person name="Mahajan M.S."/>
            <person name="Dave K.J."/>
            <person name="Vatsa P."/>
            <person name="Nathani N.M."/>
        </authorList>
    </citation>
    <scope>NUCLEOTIDE SEQUENCE [LARGE SCALE GENOMIC DNA]</scope>
    <source>
        <strain evidence="7">KS3-K002</strain>
    </source>
</reference>
<dbReference type="PANTHER" id="PTHR43884">
    <property type="entry name" value="ACYL-COA DEHYDROGENASE"/>
    <property type="match status" value="1"/>
</dbReference>
<dbReference type="InterPro" id="IPR036250">
    <property type="entry name" value="AcylCo_DH-like_C"/>
</dbReference>
<evidence type="ECO:0000313" key="8">
    <source>
        <dbReference type="Proteomes" id="UP000702544"/>
    </source>
</evidence>
<dbReference type="Gene3D" id="2.40.110.10">
    <property type="entry name" value="Butyryl-CoA Dehydrogenase, subunit A, domain 2"/>
    <property type="match status" value="2"/>
</dbReference>
<dbReference type="InterPro" id="IPR046373">
    <property type="entry name" value="Acyl-CoA_Oxase/DH_mid-dom_sf"/>
</dbReference>
<dbReference type="SMART" id="SM00893">
    <property type="entry name" value="ETF"/>
    <property type="match status" value="1"/>
</dbReference>
<dbReference type="InterPro" id="IPR037069">
    <property type="entry name" value="AcylCoA_DH/ox_N_sf"/>
</dbReference>
<dbReference type="EMBL" id="JAACAK010000064">
    <property type="protein sequence ID" value="NIR75137.1"/>
    <property type="molecule type" value="Genomic_DNA"/>
</dbReference>
<name>A0AAE5CAZ8_9BACT</name>
<protein>
    <recommendedName>
        <fullName evidence="6">Electron transfer flavoprotein alpha/beta-subunit N-terminal domain-containing protein</fullName>
    </recommendedName>
</protein>
<dbReference type="GO" id="GO:0050660">
    <property type="term" value="F:flavin adenine dinucleotide binding"/>
    <property type="evidence" value="ECO:0007669"/>
    <property type="project" value="InterPro"/>
</dbReference>
<keyword evidence="5" id="KW-0813">Transport</keyword>
<comment type="caution">
    <text evidence="7">The sequence shown here is derived from an EMBL/GenBank/DDBJ whole genome shotgun (WGS) entry which is preliminary data.</text>
</comment>
<organism evidence="7 8">
    <name type="scientific">Candidatus Kutchimonas denitrificans</name>
    <dbReference type="NCBI Taxonomy" id="3056748"/>
    <lineage>
        <taxon>Bacteria</taxon>
        <taxon>Pseudomonadati</taxon>
        <taxon>Gemmatimonadota</taxon>
        <taxon>Gemmatimonadia</taxon>
        <taxon>Candidatus Palauibacterales</taxon>
        <taxon>Candidatus Palauibacteraceae</taxon>
        <taxon>Candidatus Kutchimonas</taxon>
    </lineage>
</organism>
<dbReference type="Gene3D" id="3.40.50.1220">
    <property type="entry name" value="TPP-binding domain"/>
    <property type="match status" value="1"/>
</dbReference>
<dbReference type="InterPro" id="IPR009100">
    <property type="entry name" value="AcylCoA_DH/oxidase_NM_dom_sf"/>
</dbReference>
<evidence type="ECO:0000259" key="6">
    <source>
        <dbReference type="SMART" id="SM00893"/>
    </source>
</evidence>
<dbReference type="InterPro" id="IPR014731">
    <property type="entry name" value="ETF_asu_C"/>
</dbReference>
<dbReference type="SUPFAM" id="SSF52402">
    <property type="entry name" value="Adenine nucleotide alpha hydrolases-like"/>
    <property type="match status" value="1"/>
</dbReference>
<dbReference type="Proteomes" id="UP000702544">
    <property type="component" value="Unassembled WGS sequence"/>
</dbReference>
<dbReference type="InterPro" id="IPR014730">
    <property type="entry name" value="ETF_a/b_N"/>
</dbReference>
<dbReference type="Gene3D" id="3.40.50.620">
    <property type="entry name" value="HUPs"/>
    <property type="match status" value="2"/>
</dbReference>
<dbReference type="SUPFAM" id="SSF56645">
    <property type="entry name" value="Acyl-CoA dehydrogenase NM domain-like"/>
    <property type="match status" value="3"/>
</dbReference>
<dbReference type="InterPro" id="IPR029035">
    <property type="entry name" value="DHS-like_NAD/FAD-binding_dom"/>
</dbReference>
<accession>A0AAE5CAZ8</accession>
<evidence type="ECO:0000256" key="4">
    <source>
        <dbReference type="ARBA" id="ARBA00022827"/>
    </source>
</evidence>